<dbReference type="Pfam" id="PF03705">
    <property type="entry name" value="CheR_N"/>
    <property type="match status" value="1"/>
</dbReference>
<dbReference type="PROSITE" id="PS50123">
    <property type="entry name" value="CHER"/>
    <property type="match status" value="1"/>
</dbReference>
<dbReference type="Gene3D" id="3.40.50.150">
    <property type="entry name" value="Vaccinia Virus protein VP39"/>
    <property type="match status" value="1"/>
</dbReference>
<dbReference type="RefSeq" id="WP_213656508.1">
    <property type="nucleotide sequence ID" value="NZ_BOSL01000021.1"/>
</dbReference>
<accession>A0ABQ4MI21</accession>
<dbReference type="EMBL" id="BOSL01000021">
    <property type="protein sequence ID" value="GIP55627.1"/>
    <property type="molecule type" value="Genomic_DNA"/>
</dbReference>
<dbReference type="SMART" id="SM00138">
    <property type="entry name" value="MeTrc"/>
    <property type="match status" value="1"/>
</dbReference>
<dbReference type="CDD" id="cd02440">
    <property type="entry name" value="AdoMet_MTases"/>
    <property type="match status" value="1"/>
</dbReference>
<dbReference type="InterPro" id="IPR036804">
    <property type="entry name" value="CheR_N_sf"/>
</dbReference>
<reference evidence="7 8" key="1">
    <citation type="submission" date="2021-03" db="EMBL/GenBank/DDBJ databases">
        <title>Antimicrobial resistance genes in bacteria isolated from Japanese honey, and their potential for conferring macrolide and lincosamide resistance in the American foulbrood pathogen Paenibacillus larvae.</title>
        <authorList>
            <person name="Okamoto M."/>
            <person name="Kumagai M."/>
            <person name="Kanamori H."/>
            <person name="Takamatsu D."/>
        </authorList>
    </citation>
    <scope>NUCLEOTIDE SEQUENCE [LARGE SCALE GENOMIC DNA]</scope>
    <source>
        <strain evidence="7 8">J42TS3</strain>
    </source>
</reference>
<dbReference type="Pfam" id="PF01739">
    <property type="entry name" value="CheR"/>
    <property type="match status" value="1"/>
</dbReference>
<dbReference type="PANTHER" id="PTHR24422:SF19">
    <property type="entry name" value="CHEMOTAXIS PROTEIN METHYLTRANSFERASE"/>
    <property type="match status" value="1"/>
</dbReference>
<dbReference type="SUPFAM" id="SSF53335">
    <property type="entry name" value="S-adenosyl-L-methionine-dependent methyltransferases"/>
    <property type="match status" value="1"/>
</dbReference>
<keyword evidence="4" id="KW-0808">Transferase</keyword>
<sequence length="264" mass="30846">MLTSLQPNQDFARFVQLVKTKSGIDLALYKEPQMKRRLNSLRERRGFASFVDFYNAFSSQPDLYAEFLDQMTINVSEFFRNPQRWDVLRDKVFPELMKLSPKPKCWSAACSTGEEPYSMAMLLSEFLELRDIRLLATDLDQHVIERAQIGNYAAAAVKDVPKAHLNNYFTKQGERYQISDQIKRCVQFKRHNLLADRYETGFDLIVCRNVLIYFTDEAKEAIFTKFSQALRPGGYLFIGGTEQIFQPQQYGLEATETFFYRKKQ</sequence>
<dbReference type="InterPro" id="IPR022642">
    <property type="entry name" value="CheR_C"/>
</dbReference>
<dbReference type="InterPro" id="IPR050903">
    <property type="entry name" value="Bact_Chemotaxis_MeTrfase"/>
</dbReference>
<evidence type="ECO:0000256" key="2">
    <source>
        <dbReference type="ARBA" id="ARBA00012534"/>
    </source>
</evidence>
<evidence type="ECO:0000259" key="6">
    <source>
        <dbReference type="PROSITE" id="PS50123"/>
    </source>
</evidence>
<dbReference type="InterPro" id="IPR000780">
    <property type="entry name" value="CheR_MeTrfase"/>
</dbReference>
<evidence type="ECO:0000256" key="5">
    <source>
        <dbReference type="ARBA" id="ARBA00022691"/>
    </source>
</evidence>
<dbReference type="PRINTS" id="PR00996">
    <property type="entry name" value="CHERMTFRASE"/>
</dbReference>
<evidence type="ECO:0000313" key="7">
    <source>
        <dbReference type="EMBL" id="GIP55627.1"/>
    </source>
</evidence>
<comment type="caution">
    <text evidence="7">The sequence shown here is derived from an EMBL/GenBank/DDBJ whole genome shotgun (WGS) entry which is preliminary data.</text>
</comment>
<proteinExistence type="predicted"/>
<dbReference type="GO" id="GO:0032259">
    <property type="term" value="P:methylation"/>
    <property type="evidence" value="ECO:0007669"/>
    <property type="project" value="UniProtKB-KW"/>
</dbReference>
<evidence type="ECO:0000256" key="1">
    <source>
        <dbReference type="ARBA" id="ARBA00001541"/>
    </source>
</evidence>
<keyword evidence="5" id="KW-0949">S-adenosyl-L-methionine</keyword>
<dbReference type="SUPFAM" id="SSF47757">
    <property type="entry name" value="Chemotaxis receptor methyltransferase CheR, N-terminal domain"/>
    <property type="match status" value="1"/>
</dbReference>
<evidence type="ECO:0000256" key="4">
    <source>
        <dbReference type="ARBA" id="ARBA00022679"/>
    </source>
</evidence>
<dbReference type="PANTHER" id="PTHR24422">
    <property type="entry name" value="CHEMOTAXIS PROTEIN METHYLTRANSFERASE"/>
    <property type="match status" value="1"/>
</dbReference>
<evidence type="ECO:0000313" key="8">
    <source>
        <dbReference type="Proteomes" id="UP000679992"/>
    </source>
</evidence>
<evidence type="ECO:0000256" key="3">
    <source>
        <dbReference type="ARBA" id="ARBA00022603"/>
    </source>
</evidence>
<dbReference type="PIRSF" id="PIRSF000410">
    <property type="entry name" value="CheR"/>
    <property type="match status" value="1"/>
</dbReference>
<dbReference type="InterPro" id="IPR029063">
    <property type="entry name" value="SAM-dependent_MTases_sf"/>
</dbReference>
<gene>
    <name evidence="7" type="primary">cheR_3</name>
    <name evidence="7" type="ORF">J42TS3_46620</name>
</gene>
<protein>
    <recommendedName>
        <fullName evidence="2">protein-glutamate O-methyltransferase</fullName>
        <ecNumber evidence="2">2.1.1.80</ecNumber>
    </recommendedName>
</protein>
<dbReference type="Proteomes" id="UP000679992">
    <property type="component" value="Unassembled WGS sequence"/>
</dbReference>
<dbReference type="InterPro" id="IPR026024">
    <property type="entry name" value="Chemotaxis_MeTrfase_CheR"/>
</dbReference>
<dbReference type="InterPro" id="IPR022641">
    <property type="entry name" value="CheR_N"/>
</dbReference>
<organism evidence="7 8">
    <name type="scientific">Paenibacillus vini</name>
    <dbReference type="NCBI Taxonomy" id="1476024"/>
    <lineage>
        <taxon>Bacteria</taxon>
        <taxon>Bacillati</taxon>
        <taxon>Bacillota</taxon>
        <taxon>Bacilli</taxon>
        <taxon>Bacillales</taxon>
        <taxon>Paenibacillaceae</taxon>
        <taxon>Paenibacillus</taxon>
    </lineage>
</organism>
<keyword evidence="8" id="KW-1185">Reference proteome</keyword>
<comment type="catalytic activity">
    <reaction evidence="1">
        <text>L-glutamyl-[protein] + S-adenosyl-L-methionine = [protein]-L-glutamate 5-O-methyl ester + S-adenosyl-L-homocysteine</text>
        <dbReference type="Rhea" id="RHEA:24452"/>
        <dbReference type="Rhea" id="RHEA-COMP:10208"/>
        <dbReference type="Rhea" id="RHEA-COMP:10311"/>
        <dbReference type="ChEBI" id="CHEBI:29973"/>
        <dbReference type="ChEBI" id="CHEBI:57856"/>
        <dbReference type="ChEBI" id="CHEBI:59789"/>
        <dbReference type="ChEBI" id="CHEBI:82795"/>
        <dbReference type="EC" id="2.1.1.80"/>
    </reaction>
</comment>
<dbReference type="GO" id="GO:0008168">
    <property type="term" value="F:methyltransferase activity"/>
    <property type="evidence" value="ECO:0007669"/>
    <property type="project" value="UniProtKB-KW"/>
</dbReference>
<feature type="domain" description="CheR-type methyltransferase" evidence="6">
    <location>
        <begin position="8"/>
        <end position="264"/>
    </location>
</feature>
<keyword evidence="3 7" id="KW-0489">Methyltransferase</keyword>
<name>A0ABQ4MI21_9BACL</name>
<dbReference type="Gene3D" id="1.10.155.10">
    <property type="entry name" value="Chemotaxis receptor methyltransferase CheR, N-terminal domain"/>
    <property type="match status" value="1"/>
</dbReference>
<dbReference type="EC" id="2.1.1.80" evidence="2"/>